<name>A0A0M4SL49_9NOSO</name>
<dbReference type="Gene3D" id="2.30.30.40">
    <property type="entry name" value="SH3 Domains"/>
    <property type="match status" value="1"/>
</dbReference>
<dbReference type="PATRIC" id="fig|224013.5.peg.3227"/>
<evidence type="ECO:0000256" key="2">
    <source>
        <dbReference type="SAM" id="Phobius"/>
    </source>
</evidence>
<dbReference type="KEGG" id="npz:ACX27_13325"/>
<gene>
    <name evidence="4" type="ORF">ACX27_13325</name>
</gene>
<protein>
    <submittedName>
        <fullName evidence="4">Peptide-binding protein</fullName>
    </submittedName>
</protein>
<reference evidence="4 5" key="2">
    <citation type="journal article" date="2016" name="Genome Announc.">
        <title>Draft Genome Sequence of the N2-Fixing Cyanobacterium Nostoc piscinale CENA21, Isolated from the Brazilian Amazon Floodplain.</title>
        <authorList>
            <person name="Leao T."/>
            <person name="Guimaraes P.I."/>
            <person name="de Melo A.G."/>
            <person name="Ramos R.T."/>
            <person name="Leao P.N."/>
            <person name="Silva A."/>
            <person name="Fiore M.F."/>
            <person name="Schneider M.P."/>
        </authorList>
    </citation>
    <scope>NUCLEOTIDE SEQUENCE [LARGE SCALE GENOMIC DNA]</scope>
    <source>
        <strain evidence="4 5">CENA21</strain>
    </source>
</reference>
<organism evidence="4 5">
    <name type="scientific">Nostoc piscinale CENA21</name>
    <dbReference type="NCBI Taxonomy" id="224013"/>
    <lineage>
        <taxon>Bacteria</taxon>
        <taxon>Bacillati</taxon>
        <taxon>Cyanobacteriota</taxon>
        <taxon>Cyanophyceae</taxon>
        <taxon>Nostocales</taxon>
        <taxon>Nostocaceae</taxon>
        <taxon>Nostoc</taxon>
    </lineage>
</organism>
<feature type="compositionally biased region" description="Low complexity" evidence="1">
    <location>
        <begin position="65"/>
        <end position="80"/>
    </location>
</feature>
<evidence type="ECO:0000313" key="5">
    <source>
        <dbReference type="Proteomes" id="UP000062645"/>
    </source>
</evidence>
<keyword evidence="2" id="KW-0472">Membrane</keyword>
<accession>A0A0M4SL49</accession>
<sequence>MLSGLLKLILGFILAIAVLLGTGMTVALYFINQTAIPPNKPIFANDNPSLKNRATNEPKNDSVITPESEATPTPSATPTKSPEKLPPGAYQGRVTWSDGLSLRAEPNQSAEKVGGVTFNQKIIVLEENPDKTWVKIRTEGSDQEGWVKIGNIERTN</sequence>
<reference evidence="5" key="1">
    <citation type="submission" date="2015-07" db="EMBL/GenBank/DDBJ databases">
        <title>Genome Of Nitrogen-Fixing Cyanobacterium Nostoc piscinale CENA21 From Solimoes/Amazon River Floodplain Sediments And Comparative Genomics To Uncover Biosynthetic Natural Products Potential.</title>
        <authorList>
            <person name="Leao T.F."/>
            <person name="Leao P.N."/>
            <person name="Guimaraes P.I."/>
            <person name="de Melo A.G.C."/>
            <person name="Ramos R.T.J."/>
            <person name="Silva A."/>
            <person name="Fiore M.F."/>
            <person name="Schneider M.P.C."/>
        </authorList>
    </citation>
    <scope>NUCLEOTIDE SEQUENCE [LARGE SCALE GENOMIC DNA]</scope>
    <source>
        <strain evidence="5">CENA21</strain>
    </source>
</reference>
<dbReference type="PROSITE" id="PS51781">
    <property type="entry name" value="SH3B"/>
    <property type="match status" value="1"/>
</dbReference>
<dbReference type="EMBL" id="CP012036">
    <property type="protein sequence ID" value="ALF53598.1"/>
    <property type="molecule type" value="Genomic_DNA"/>
</dbReference>
<dbReference type="InterPro" id="IPR003646">
    <property type="entry name" value="SH3-like_bac-type"/>
</dbReference>
<proteinExistence type="predicted"/>
<feature type="domain" description="SH3b" evidence="3">
    <location>
        <begin position="89"/>
        <end position="156"/>
    </location>
</feature>
<keyword evidence="2" id="KW-1133">Transmembrane helix</keyword>
<keyword evidence="2" id="KW-0812">Transmembrane</keyword>
<dbReference type="AlphaFoldDB" id="A0A0M4SL49"/>
<evidence type="ECO:0000313" key="4">
    <source>
        <dbReference type="EMBL" id="ALF53598.1"/>
    </source>
</evidence>
<feature type="region of interest" description="Disordered" evidence="1">
    <location>
        <begin position="46"/>
        <end position="90"/>
    </location>
</feature>
<dbReference type="STRING" id="224013.ACX27_13325"/>
<dbReference type="Proteomes" id="UP000062645">
    <property type="component" value="Chromosome"/>
</dbReference>
<dbReference type="Pfam" id="PF08239">
    <property type="entry name" value="SH3_3"/>
    <property type="match status" value="1"/>
</dbReference>
<dbReference type="RefSeq" id="WP_062293137.1">
    <property type="nucleotide sequence ID" value="NZ_CP012036.1"/>
</dbReference>
<dbReference type="OrthoDB" id="573524at2"/>
<feature type="transmembrane region" description="Helical" evidence="2">
    <location>
        <begin position="6"/>
        <end position="31"/>
    </location>
</feature>
<keyword evidence="5" id="KW-1185">Reference proteome</keyword>
<evidence type="ECO:0000256" key="1">
    <source>
        <dbReference type="SAM" id="MobiDB-lite"/>
    </source>
</evidence>
<evidence type="ECO:0000259" key="3">
    <source>
        <dbReference type="PROSITE" id="PS51781"/>
    </source>
</evidence>